<accession>A0AAV7JA07</accession>
<feature type="compositionally biased region" description="Polar residues" evidence="1">
    <location>
        <begin position="332"/>
        <end position="354"/>
    </location>
</feature>
<sequence length="354" mass="39985">MGSHKKRSRSRDHSSERTSKRLRKLEDRMEEIATGFAAIREAILSREAPELEMPNTDTPVIEGNLKWFLAMVKRSHEMFEMVTFFFSLCNKYAFMPVRRSIQKKPEDPAAKQHVDSEKSQIIDLDPPTEETENQKDGSTEVGGPSAGNVKDSVTSAADEIPWELDADGLRIFGEDPAQKEPELILHSSVAMRWKKYLSEGLKKEVKDSLMEKYPRRKLAGSALAALAPAIESLAPLRDAESMKRLEQIWDAAKLLIEIHKSQTVARKAWHPAYFVQSSGLLFEKRVTDSYLFGEKLVDKVKKRLRLLGKVGEEMKSAPVKKTLYHPGPLNVKGSSSQKKSVTQTGRENISLENH</sequence>
<feature type="compositionally biased region" description="Basic and acidic residues" evidence="1">
    <location>
        <begin position="11"/>
        <end position="25"/>
    </location>
</feature>
<feature type="region of interest" description="Disordered" evidence="1">
    <location>
        <begin position="103"/>
        <end position="152"/>
    </location>
</feature>
<name>A0AAV7JA07_COTGL</name>
<organism evidence="2 3">
    <name type="scientific">Cotesia glomerata</name>
    <name type="common">Lepidopteran parasitic wasp</name>
    <name type="synonym">Apanteles glomeratus</name>
    <dbReference type="NCBI Taxonomy" id="32391"/>
    <lineage>
        <taxon>Eukaryota</taxon>
        <taxon>Metazoa</taxon>
        <taxon>Ecdysozoa</taxon>
        <taxon>Arthropoda</taxon>
        <taxon>Hexapoda</taxon>
        <taxon>Insecta</taxon>
        <taxon>Pterygota</taxon>
        <taxon>Neoptera</taxon>
        <taxon>Endopterygota</taxon>
        <taxon>Hymenoptera</taxon>
        <taxon>Apocrita</taxon>
        <taxon>Ichneumonoidea</taxon>
        <taxon>Braconidae</taxon>
        <taxon>Microgastrinae</taxon>
        <taxon>Cotesia</taxon>
    </lineage>
</organism>
<comment type="caution">
    <text evidence="2">The sequence shown here is derived from an EMBL/GenBank/DDBJ whole genome shotgun (WGS) entry which is preliminary data.</text>
</comment>
<gene>
    <name evidence="2" type="ORF">KQX54_018128</name>
</gene>
<dbReference type="EMBL" id="JAHXZJ010000001">
    <property type="protein sequence ID" value="KAH0568074.1"/>
    <property type="molecule type" value="Genomic_DNA"/>
</dbReference>
<evidence type="ECO:0000256" key="1">
    <source>
        <dbReference type="SAM" id="MobiDB-lite"/>
    </source>
</evidence>
<feature type="compositionally biased region" description="Basic and acidic residues" evidence="1">
    <location>
        <begin position="103"/>
        <end position="120"/>
    </location>
</feature>
<protein>
    <submittedName>
        <fullName evidence="2">Uncharacterized protein</fullName>
    </submittedName>
</protein>
<evidence type="ECO:0000313" key="3">
    <source>
        <dbReference type="Proteomes" id="UP000826195"/>
    </source>
</evidence>
<feature type="region of interest" description="Disordered" evidence="1">
    <location>
        <begin position="319"/>
        <end position="354"/>
    </location>
</feature>
<feature type="compositionally biased region" description="Basic residues" evidence="1">
    <location>
        <begin position="1"/>
        <end position="10"/>
    </location>
</feature>
<dbReference type="Proteomes" id="UP000826195">
    <property type="component" value="Unassembled WGS sequence"/>
</dbReference>
<feature type="region of interest" description="Disordered" evidence="1">
    <location>
        <begin position="1"/>
        <end position="25"/>
    </location>
</feature>
<proteinExistence type="predicted"/>
<dbReference type="AlphaFoldDB" id="A0AAV7JA07"/>
<reference evidence="2 3" key="1">
    <citation type="journal article" date="2021" name="J. Hered.">
        <title>A chromosome-level genome assembly of the parasitoid wasp, Cotesia glomerata (Hymenoptera: Braconidae).</title>
        <authorList>
            <person name="Pinto B.J."/>
            <person name="Weis J.J."/>
            <person name="Gamble T."/>
            <person name="Ode P.J."/>
            <person name="Paul R."/>
            <person name="Zaspel J.M."/>
        </authorList>
    </citation>
    <scope>NUCLEOTIDE SEQUENCE [LARGE SCALE GENOMIC DNA]</scope>
    <source>
        <strain evidence="2">CgM1</strain>
    </source>
</reference>
<evidence type="ECO:0000313" key="2">
    <source>
        <dbReference type="EMBL" id="KAH0568074.1"/>
    </source>
</evidence>
<keyword evidence="3" id="KW-1185">Reference proteome</keyword>